<organism evidence="1">
    <name type="scientific">Lyngbya confervoides BDU141951</name>
    <dbReference type="NCBI Taxonomy" id="1574623"/>
    <lineage>
        <taxon>Bacteria</taxon>
        <taxon>Bacillati</taxon>
        <taxon>Cyanobacteriota</taxon>
        <taxon>Cyanophyceae</taxon>
        <taxon>Oscillatoriophycideae</taxon>
        <taxon>Oscillatoriales</taxon>
        <taxon>Microcoleaceae</taxon>
        <taxon>Lyngbya</taxon>
    </lineage>
</organism>
<reference evidence="1" key="3">
    <citation type="submission" date="2020-02" db="EMBL/GenBank/DDBJ databases">
        <authorList>
            <person name="Sarangi A.N."/>
            <person name="Ghosh S."/>
            <person name="Mukherjee M."/>
            <person name="Tripathy S."/>
        </authorList>
    </citation>
    <scope>NUCLEOTIDE SEQUENCE</scope>
    <source>
        <strain evidence="1">BDU141951</strain>
    </source>
</reference>
<dbReference type="InterPro" id="IPR022453">
    <property type="entry name" value="Znf_MqsA-type"/>
</dbReference>
<gene>
    <name evidence="1" type="ORF">QQ91_007605</name>
</gene>
<accession>A0A0C1Y1W7</accession>
<evidence type="ECO:0000313" key="1">
    <source>
        <dbReference type="EMBL" id="NEV66981.1"/>
    </source>
</evidence>
<sequence>MSAKRCNTCGSTHYEERQTTYLYSHKGQYLIVPNTPVEICTDCGTAYYSATVLKAIEQQFFDIQNNQAKPDEYLQVPIKSL</sequence>
<reference evidence="1" key="2">
    <citation type="journal article" date="2015" name="Genome Announc.">
        <title>Draft Genome Sequence of Filamentous Marine Cyanobacterium Lyngbya confervoides Strain BDU141951.</title>
        <authorList>
            <person name="Chandrababunaidu M.M."/>
            <person name="Sen D."/>
            <person name="Tripathy S."/>
        </authorList>
    </citation>
    <scope>NUCLEOTIDE SEQUENCE</scope>
    <source>
        <strain evidence="1">BDU141951</strain>
    </source>
</reference>
<reference evidence="1" key="1">
    <citation type="submission" date="2014-11" db="EMBL/GenBank/DDBJ databases">
        <authorList>
            <person name="Malar M.C."/>
            <person name="Sen D."/>
            <person name="Tripathy S."/>
        </authorList>
    </citation>
    <scope>NUCLEOTIDE SEQUENCE</scope>
    <source>
        <strain evidence="1">BDU141951</strain>
    </source>
</reference>
<dbReference type="CDD" id="cd12870">
    <property type="entry name" value="MqsA"/>
    <property type="match status" value="1"/>
</dbReference>
<dbReference type="Gene3D" id="3.10.20.860">
    <property type="match status" value="1"/>
</dbReference>
<dbReference type="EMBL" id="JTHE02000003">
    <property type="protein sequence ID" value="NEV66981.1"/>
    <property type="molecule type" value="Genomic_DNA"/>
</dbReference>
<protein>
    <submittedName>
        <fullName evidence="1">Type II toxin-antitoxin system MqsA family antitoxin</fullName>
    </submittedName>
</protein>
<comment type="caution">
    <text evidence="1">The sequence shown here is derived from an EMBL/GenBank/DDBJ whole genome shotgun (WGS) entry which is preliminary data.</text>
</comment>
<dbReference type="NCBIfam" id="TIGR03831">
    <property type="entry name" value="YgiT_finger"/>
    <property type="match status" value="1"/>
</dbReference>
<proteinExistence type="predicted"/>
<name>A0A0C1Y1W7_9CYAN</name>
<dbReference type="AlphaFoldDB" id="A0A0C1Y1W7"/>